<accession>A0A084EUP8</accession>
<dbReference type="PATRIC" id="fig|13690.10.peg.381"/>
<comment type="caution">
    <text evidence="1">The sequence shown here is derived from an EMBL/GenBank/DDBJ whole genome shotgun (WGS) entry which is preliminary data.</text>
</comment>
<evidence type="ECO:0000313" key="1">
    <source>
        <dbReference type="EMBL" id="KEZ21690.1"/>
    </source>
</evidence>
<sequence>MKTYQIALMAACCGALISTGGSLAYWWLHRPAIVPDGQPVPVPAVASVVEQGPVEAVPAALAGAGWASQCSDYFAAYKFVDGWALEHNGRQTGRRHARYQKGDAGWKVILPGETQIYDLVDGRLHFRGWEIADQFIRPKQGSVMQRCVDIDFADVAQATDISRSVKEPLRFALWMAMNMNDAVAAEKIAARMSSVEGGINGEGDPDKSPYIDTMLSLTSRAVADVIQRKRGKLLTDDPAAPYAVDGQAWENVDVFPPAMQTLFGSALGCDAPIRFHPRARQINLPGLAPNTDQVKRIAVSGDRVLMEDEKGLTSIYEAQPDGGLLLVMILMKSGTPPPTFKPLRMARCLPSQSSAGDTPAAPAELMRNLNALARP</sequence>
<reference evidence="1 2" key="1">
    <citation type="submission" date="2014-03" db="EMBL/GenBank/DDBJ databases">
        <title>Genome sequence of Sphingobium yanoikuyae B1.</title>
        <authorList>
            <person name="Gan H.M."/>
            <person name="Gan H.Y."/>
            <person name="Savka M.A."/>
        </authorList>
    </citation>
    <scope>NUCLEOTIDE SEQUENCE [LARGE SCALE GENOMIC DNA]</scope>
    <source>
        <strain evidence="1 2">B1</strain>
    </source>
</reference>
<protein>
    <submittedName>
        <fullName evidence="1">Uncharacterized protein</fullName>
    </submittedName>
</protein>
<gene>
    <name evidence="1" type="ORF">CP98_00368</name>
</gene>
<proteinExistence type="predicted"/>
<organism evidence="1 2">
    <name type="scientific">Sphingobium yanoikuyae</name>
    <name type="common">Sphingomonas yanoikuyae</name>
    <dbReference type="NCBI Taxonomy" id="13690"/>
    <lineage>
        <taxon>Bacteria</taxon>
        <taxon>Pseudomonadati</taxon>
        <taxon>Pseudomonadota</taxon>
        <taxon>Alphaproteobacteria</taxon>
        <taxon>Sphingomonadales</taxon>
        <taxon>Sphingomonadaceae</taxon>
        <taxon>Sphingobium</taxon>
    </lineage>
</organism>
<name>A0A084EUP8_SPHYA</name>
<evidence type="ECO:0000313" key="2">
    <source>
        <dbReference type="Proteomes" id="UP000028534"/>
    </source>
</evidence>
<dbReference type="Proteomes" id="UP000028534">
    <property type="component" value="Unassembled WGS sequence"/>
</dbReference>
<dbReference type="EMBL" id="JGVR01000001">
    <property type="protein sequence ID" value="KEZ21690.1"/>
    <property type="molecule type" value="Genomic_DNA"/>
</dbReference>
<dbReference type="RefSeq" id="WP_037516298.1">
    <property type="nucleotide sequence ID" value="NZ_JGVR01000001.1"/>
</dbReference>
<dbReference type="AlphaFoldDB" id="A0A084EUP8"/>